<dbReference type="PANTHER" id="PTHR30386:SF17">
    <property type="entry name" value="ALKALINE PROTEASE SECRETION PROTEIN APRE"/>
    <property type="match status" value="1"/>
</dbReference>
<keyword evidence="5 9" id="KW-0997">Cell inner membrane</keyword>
<feature type="domain" description="AprE-like long alpha-helical hairpin" evidence="10">
    <location>
        <begin position="88"/>
        <end position="276"/>
    </location>
</feature>
<name>A0A1I5Z299_9RHOB</name>
<comment type="subcellular location">
    <subcellularLocation>
        <location evidence="1 9">Cell inner membrane</location>
        <topology evidence="1 9">Single-pass membrane protein</topology>
    </subcellularLocation>
</comment>
<evidence type="ECO:0000256" key="6">
    <source>
        <dbReference type="ARBA" id="ARBA00022692"/>
    </source>
</evidence>
<dbReference type="InterPro" id="IPR058781">
    <property type="entry name" value="HH_AprE-like"/>
</dbReference>
<dbReference type="Pfam" id="PF25994">
    <property type="entry name" value="HH_AprE"/>
    <property type="match status" value="1"/>
</dbReference>
<accession>A0A1I5Z299</accession>
<feature type="domain" description="AprE-like beta-barrel" evidence="11">
    <location>
        <begin position="322"/>
        <end position="407"/>
    </location>
</feature>
<feature type="transmembrane region" description="Helical" evidence="9">
    <location>
        <begin position="12"/>
        <end position="31"/>
    </location>
</feature>
<evidence type="ECO:0000259" key="10">
    <source>
        <dbReference type="Pfam" id="PF25994"/>
    </source>
</evidence>
<evidence type="ECO:0000256" key="1">
    <source>
        <dbReference type="ARBA" id="ARBA00004377"/>
    </source>
</evidence>
<keyword evidence="7 9" id="KW-1133">Transmembrane helix</keyword>
<evidence type="ECO:0000256" key="2">
    <source>
        <dbReference type="ARBA" id="ARBA00009477"/>
    </source>
</evidence>
<gene>
    <name evidence="12" type="ORF">SAMN05421853_107133</name>
</gene>
<evidence type="ECO:0000256" key="7">
    <source>
        <dbReference type="ARBA" id="ARBA00022989"/>
    </source>
</evidence>
<dbReference type="InterPro" id="IPR058982">
    <property type="entry name" value="Beta-barrel_AprE"/>
</dbReference>
<dbReference type="InterPro" id="IPR010129">
    <property type="entry name" value="T1SS_HlyD"/>
</dbReference>
<evidence type="ECO:0000259" key="11">
    <source>
        <dbReference type="Pfam" id="PF26002"/>
    </source>
</evidence>
<evidence type="ECO:0000256" key="9">
    <source>
        <dbReference type="RuleBase" id="RU365093"/>
    </source>
</evidence>
<evidence type="ECO:0000313" key="12">
    <source>
        <dbReference type="EMBL" id="SFQ50217.1"/>
    </source>
</evidence>
<dbReference type="InterPro" id="IPR050739">
    <property type="entry name" value="MFP"/>
</dbReference>
<keyword evidence="6 9" id="KW-0812">Transmembrane</keyword>
<evidence type="ECO:0000256" key="4">
    <source>
        <dbReference type="ARBA" id="ARBA00022475"/>
    </source>
</evidence>
<dbReference type="GO" id="GO:0015031">
    <property type="term" value="P:protein transport"/>
    <property type="evidence" value="ECO:0007669"/>
    <property type="project" value="InterPro"/>
</dbReference>
<evidence type="ECO:0000256" key="5">
    <source>
        <dbReference type="ARBA" id="ARBA00022519"/>
    </source>
</evidence>
<dbReference type="NCBIfam" id="TIGR01843">
    <property type="entry name" value="type_I_hlyD"/>
    <property type="match status" value="1"/>
</dbReference>
<keyword evidence="8 9" id="KW-0472">Membrane</keyword>
<keyword evidence="13" id="KW-1185">Reference proteome</keyword>
<dbReference type="RefSeq" id="WP_093012134.1">
    <property type="nucleotide sequence ID" value="NZ_FOXV01000007.1"/>
</dbReference>
<dbReference type="Gene3D" id="2.40.30.170">
    <property type="match status" value="1"/>
</dbReference>
<dbReference type="PANTHER" id="PTHR30386">
    <property type="entry name" value="MEMBRANE FUSION SUBUNIT OF EMRAB-TOLC MULTIDRUG EFFLUX PUMP"/>
    <property type="match status" value="1"/>
</dbReference>
<dbReference type="Pfam" id="PF26002">
    <property type="entry name" value="Beta-barrel_AprE"/>
    <property type="match status" value="1"/>
</dbReference>
<reference evidence="13" key="1">
    <citation type="submission" date="2016-10" db="EMBL/GenBank/DDBJ databases">
        <authorList>
            <person name="Varghese N."/>
            <person name="Submissions S."/>
        </authorList>
    </citation>
    <scope>NUCLEOTIDE SEQUENCE [LARGE SCALE GENOMIC DNA]</scope>
    <source>
        <strain evidence="13">JCM 10271</strain>
    </source>
</reference>
<dbReference type="AlphaFoldDB" id="A0A1I5Z299"/>
<keyword evidence="3 9" id="KW-0813">Transport</keyword>
<organism evidence="12 13">
    <name type="scientific">Roseivivax halotolerans</name>
    <dbReference type="NCBI Taxonomy" id="93684"/>
    <lineage>
        <taxon>Bacteria</taxon>
        <taxon>Pseudomonadati</taxon>
        <taxon>Pseudomonadota</taxon>
        <taxon>Alphaproteobacteria</taxon>
        <taxon>Rhodobacterales</taxon>
        <taxon>Roseobacteraceae</taxon>
        <taxon>Roseivivax</taxon>
    </lineage>
</organism>
<dbReference type="Proteomes" id="UP000243106">
    <property type="component" value="Unassembled WGS sequence"/>
</dbReference>
<dbReference type="GO" id="GO:0005886">
    <property type="term" value="C:plasma membrane"/>
    <property type="evidence" value="ECO:0007669"/>
    <property type="project" value="UniProtKB-SubCell"/>
</dbReference>
<sequence>MSGRSYSLKGPIFGGLTVLAALAGGLGLWGATASIEGAVIAPAVIEVATDEVVVQHPEGGVVAAVPLREGDSVAAGDTLVRLDPTRLDAEIAEADSQYFELLARRARLEAERDGSDTLSFAPPLLARAKTDPAVAELATGQENLFDARARTRAEETREREIMRARLAEELRAYETERAGIIAERAIVREELGDQQSLLDQGLVQMTRVRGLQRTAAQLDARLDTLAVQASATRMQSQEVDALAARLEEERRAEVIAELRDTSADLRLLDARRAALAEDRRRLEIVAPIAGVVHDLRVTAARAVIGPRDPIMTLVPQDQSFRVMAQIAASEIDRVWPGQPVTLRLTALDQRRTPRIDGTVSWVSADALTEQQSGRSYYRAEIAFAEDTLPEGVSLVPGMPVEAFLKTGARTPLAYLLKPLTDYMTRAFREARLSKTPFRRALVATSVLSKT</sequence>
<dbReference type="PRINTS" id="PR01490">
    <property type="entry name" value="RTXTOXIND"/>
</dbReference>
<keyword evidence="4 9" id="KW-1003">Cell membrane</keyword>
<comment type="similarity">
    <text evidence="2 9">Belongs to the membrane fusion protein (MFP) (TC 8.A.1) family.</text>
</comment>
<evidence type="ECO:0000313" key="13">
    <source>
        <dbReference type="Proteomes" id="UP000243106"/>
    </source>
</evidence>
<proteinExistence type="inferred from homology"/>
<evidence type="ECO:0000256" key="8">
    <source>
        <dbReference type="ARBA" id="ARBA00023136"/>
    </source>
</evidence>
<evidence type="ECO:0000256" key="3">
    <source>
        <dbReference type="ARBA" id="ARBA00022448"/>
    </source>
</evidence>
<protein>
    <recommendedName>
        <fullName evidence="9">Membrane fusion protein (MFP) family protein</fullName>
    </recommendedName>
</protein>
<dbReference type="SUPFAM" id="SSF111369">
    <property type="entry name" value="HlyD-like secretion proteins"/>
    <property type="match status" value="1"/>
</dbReference>
<dbReference type="STRING" id="93684.SAMN05421853_107133"/>
<dbReference type="Gene3D" id="2.40.50.100">
    <property type="match status" value="1"/>
</dbReference>
<dbReference type="EMBL" id="FOXV01000007">
    <property type="protein sequence ID" value="SFQ50217.1"/>
    <property type="molecule type" value="Genomic_DNA"/>
</dbReference>